<keyword evidence="7" id="KW-0963">Cytoplasm</keyword>
<evidence type="ECO:0000256" key="4">
    <source>
        <dbReference type="ARBA" id="ARBA00022840"/>
    </source>
</evidence>
<dbReference type="InterPro" id="IPR006195">
    <property type="entry name" value="aa-tRNA-synth_II"/>
</dbReference>
<keyword evidence="4 7" id="KW-0067">ATP-binding</keyword>
<evidence type="ECO:0000256" key="2">
    <source>
        <dbReference type="ARBA" id="ARBA00022598"/>
    </source>
</evidence>
<comment type="caution">
    <text evidence="9">The sequence shown here is derived from an EMBL/GenBank/DDBJ whole genome shotgun (WGS) entry which is preliminary data.</text>
</comment>
<dbReference type="InterPro" id="IPR045864">
    <property type="entry name" value="aa-tRNA-synth_II/BPL/LPL"/>
</dbReference>
<keyword evidence="5 7" id="KW-0648">Protein biosynthesis</keyword>
<evidence type="ECO:0000256" key="7">
    <source>
        <dbReference type="HAMAP-Rule" id="MF_00534"/>
    </source>
</evidence>
<dbReference type="PANTHER" id="PTHR22594">
    <property type="entry name" value="ASPARTYL/LYSYL-TRNA SYNTHETASE"/>
    <property type="match status" value="1"/>
</dbReference>
<dbReference type="GO" id="GO:0140096">
    <property type="term" value="F:catalytic activity, acting on a protein"/>
    <property type="evidence" value="ECO:0007669"/>
    <property type="project" value="UniProtKB-ARBA"/>
</dbReference>
<evidence type="ECO:0000256" key="5">
    <source>
        <dbReference type="ARBA" id="ARBA00022917"/>
    </source>
</evidence>
<keyword evidence="10" id="KW-1185">Reference proteome</keyword>
<dbReference type="PANTHER" id="PTHR22594:SF34">
    <property type="entry name" value="ASPARAGINE--TRNA LIGASE, MITOCHONDRIAL-RELATED"/>
    <property type="match status" value="1"/>
</dbReference>
<feature type="domain" description="Aminoacyl-transfer RNA synthetases class-II family profile" evidence="8">
    <location>
        <begin position="143"/>
        <end position="461"/>
    </location>
</feature>
<evidence type="ECO:0000256" key="1">
    <source>
        <dbReference type="ARBA" id="ARBA00008226"/>
    </source>
</evidence>
<keyword evidence="3 7" id="KW-0547">Nucleotide-binding</keyword>
<dbReference type="InterPro" id="IPR004365">
    <property type="entry name" value="NA-bd_OB_tRNA"/>
</dbReference>
<dbReference type="Gene3D" id="3.30.930.10">
    <property type="entry name" value="Bira Bifunctional Protein, Domain 2"/>
    <property type="match status" value="1"/>
</dbReference>
<evidence type="ECO:0000313" key="9">
    <source>
        <dbReference type="EMBL" id="KRL98140.1"/>
    </source>
</evidence>
<dbReference type="PATRIC" id="fig|1423753.3.peg.162"/>
<evidence type="ECO:0000256" key="6">
    <source>
        <dbReference type="ARBA" id="ARBA00023146"/>
    </source>
</evidence>
<dbReference type="InterPro" id="IPR004364">
    <property type="entry name" value="Aa-tRNA-synt_II"/>
</dbReference>
<name>A0A0R1UXX4_9LACO</name>
<dbReference type="STRING" id="1423753.FD28_GL000156"/>
<dbReference type="GO" id="GO:0005737">
    <property type="term" value="C:cytoplasm"/>
    <property type="evidence" value="ECO:0007669"/>
    <property type="project" value="UniProtKB-SubCell"/>
</dbReference>
<evidence type="ECO:0000256" key="3">
    <source>
        <dbReference type="ARBA" id="ARBA00022741"/>
    </source>
</evidence>
<gene>
    <name evidence="7" type="primary">asnS</name>
    <name evidence="9" type="ORF">FD28_GL000156</name>
</gene>
<dbReference type="SUPFAM" id="SSF55681">
    <property type="entry name" value="Class II aaRS and biotin synthetases"/>
    <property type="match status" value="1"/>
</dbReference>
<comment type="subcellular location">
    <subcellularLocation>
        <location evidence="7">Cytoplasm</location>
    </subcellularLocation>
</comment>
<dbReference type="InterPro" id="IPR004522">
    <property type="entry name" value="Asn-tRNA-ligase"/>
</dbReference>
<dbReference type="GO" id="GO:0016740">
    <property type="term" value="F:transferase activity"/>
    <property type="evidence" value="ECO:0007669"/>
    <property type="project" value="UniProtKB-ARBA"/>
</dbReference>
<dbReference type="PRINTS" id="PR01042">
    <property type="entry name" value="TRNASYNTHASP"/>
</dbReference>
<dbReference type="Pfam" id="PF01336">
    <property type="entry name" value="tRNA_anti-codon"/>
    <property type="match status" value="1"/>
</dbReference>
<dbReference type="FunFam" id="3.30.930.10:FF:000016">
    <property type="entry name" value="Asparagine--tRNA ligase"/>
    <property type="match status" value="1"/>
</dbReference>
<organism evidence="9 10">
    <name type="scientific">Levilactobacillus hammesii DSM 16381</name>
    <dbReference type="NCBI Taxonomy" id="1423753"/>
    <lineage>
        <taxon>Bacteria</taxon>
        <taxon>Bacillati</taxon>
        <taxon>Bacillota</taxon>
        <taxon>Bacilli</taxon>
        <taxon>Lactobacillales</taxon>
        <taxon>Lactobacillaceae</taxon>
        <taxon>Levilactobacillus</taxon>
    </lineage>
</organism>
<protein>
    <recommendedName>
        <fullName evidence="7">Asparagine--tRNA ligase</fullName>
        <ecNumber evidence="7">6.1.1.22</ecNumber>
    </recommendedName>
    <alternativeName>
        <fullName evidence="7">Asparaginyl-tRNA synthetase</fullName>
        <shortName evidence="7">AsnRS</shortName>
    </alternativeName>
</protein>
<dbReference type="PROSITE" id="PS50862">
    <property type="entry name" value="AA_TRNA_LIGASE_II"/>
    <property type="match status" value="1"/>
</dbReference>
<accession>A0A0R1UXX4</accession>
<dbReference type="GO" id="GO:0006421">
    <property type="term" value="P:asparaginyl-tRNA aminoacylation"/>
    <property type="evidence" value="ECO:0007669"/>
    <property type="project" value="UniProtKB-UniRule"/>
</dbReference>
<dbReference type="NCBIfam" id="TIGR00457">
    <property type="entry name" value="asnS"/>
    <property type="match status" value="1"/>
</dbReference>
<dbReference type="NCBIfam" id="NF003037">
    <property type="entry name" value="PRK03932.1"/>
    <property type="match status" value="1"/>
</dbReference>
<dbReference type="HAMAP" id="MF_00534">
    <property type="entry name" value="Asn_tRNA_synth"/>
    <property type="match status" value="1"/>
</dbReference>
<comment type="catalytic activity">
    <reaction evidence="7">
        <text>tRNA(Asn) + L-asparagine + ATP = L-asparaginyl-tRNA(Asn) + AMP + diphosphate + H(+)</text>
        <dbReference type="Rhea" id="RHEA:11180"/>
        <dbReference type="Rhea" id="RHEA-COMP:9659"/>
        <dbReference type="Rhea" id="RHEA-COMP:9674"/>
        <dbReference type="ChEBI" id="CHEBI:15378"/>
        <dbReference type="ChEBI" id="CHEBI:30616"/>
        <dbReference type="ChEBI" id="CHEBI:33019"/>
        <dbReference type="ChEBI" id="CHEBI:58048"/>
        <dbReference type="ChEBI" id="CHEBI:78442"/>
        <dbReference type="ChEBI" id="CHEBI:78515"/>
        <dbReference type="ChEBI" id="CHEBI:456215"/>
        <dbReference type="EC" id="6.1.1.22"/>
    </reaction>
</comment>
<comment type="similarity">
    <text evidence="1 7">Belongs to the class-II aminoacyl-tRNA synthetase family.</text>
</comment>
<dbReference type="Proteomes" id="UP000051580">
    <property type="component" value="Unassembled WGS sequence"/>
</dbReference>
<dbReference type="InterPro" id="IPR002312">
    <property type="entry name" value="Asp/Asn-tRNA-synth_IIb"/>
</dbReference>
<dbReference type="Pfam" id="PF00152">
    <property type="entry name" value="tRNA-synt_2"/>
    <property type="match status" value="1"/>
</dbReference>
<keyword evidence="6 7" id="KW-0030">Aminoacyl-tRNA synthetase</keyword>
<comment type="subunit">
    <text evidence="7">Homodimer.</text>
</comment>
<dbReference type="SUPFAM" id="SSF50249">
    <property type="entry name" value="Nucleic acid-binding proteins"/>
    <property type="match status" value="1"/>
</dbReference>
<dbReference type="GO" id="GO:0003676">
    <property type="term" value="F:nucleic acid binding"/>
    <property type="evidence" value="ECO:0007669"/>
    <property type="project" value="InterPro"/>
</dbReference>
<dbReference type="InterPro" id="IPR012340">
    <property type="entry name" value="NA-bd_OB-fold"/>
</dbReference>
<evidence type="ECO:0000259" key="8">
    <source>
        <dbReference type="PROSITE" id="PS50862"/>
    </source>
</evidence>
<dbReference type="EMBL" id="AZFS01000007">
    <property type="protein sequence ID" value="KRL98140.1"/>
    <property type="molecule type" value="Genomic_DNA"/>
</dbReference>
<dbReference type="CDD" id="cd04318">
    <property type="entry name" value="EcAsnRS_like_N"/>
    <property type="match status" value="1"/>
</dbReference>
<evidence type="ECO:0000313" key="10">
    <source>
        <dbReference type="Proteomes" id="UP000051580"/>
    </source>
</evidence>
<dbReference type="GO" id="GO:0004816">
    <property type="term" value="F:asparagine-tRNA ligase activity"/>
    <property type="evidence" value="ECO:0007669"/>
    <property type="project" value="UniProtKB-UniRule"/>
</dbReference>
<dbReference type="CDD" id="cd00776">
    <property type="entry name" value="AsxRS_core"/>
    <property type="match status" value="1"/>
</dbReference>
<dbReference type="EC" id="6.1.1.22" evidence="7"/>
<dbReference type="AlphaFoldDB" id="A0A0R1UXX4"/>
<keyword evidence="2 7" id="KW-0436">Ligase</keyword>
<sequence length="471" mass="54179">MGPQKENMMTEVLVKDLFSDRQFAEDEQVVLHGWVKTVRGSKRVGFIELNDGSCLKNAQIVMKSDLENYDEMTKLPLSSTIKVVGTVVYTPDAKQPFEIHAEEVVLEGASDNDYPLQKKKHSYEYLRTMAHLRPRTNTFYAVFRIRSLTAFAIHQYLQEHDFTYVNTPIITSSDSEGAGEMFRVTTLDMNNLPKTDDGKVDDSQDFFKKETNLTVSGQLPVEAFALALRNVYTFGPTFRAENSHTARHASEFWMIEPEMAFADLQDVINESEGLLKHVVEYLLKHAKDELEFLNGAVDEDLLNRLHQTTSEKFAQITYTKAIELLKEAPVKFDVPVYWGLDLQAEHERYLCEQIYKRPTFLTDYPKEIKAFYMRDNADGKTVAAADLLVPRIGELIGGSQREERQAEMAKKIKDNHLPQEEYQWYLDLRKYGETKHSGYGIGFERLLMYVTGMENIRDVIPYPRTPGNAEF</sequence>
<dbReference type="Gene3D" id="2.40.50.140">
    <property type="entry name" value="Nucleic acid-binding proteins"/>
    <property type="match status" value="1"/>
</dbReference>
<dbReference type="GO" id="GO:0005524">
    <property type="term" value="F:ATP binding"/>
    <property type="evidence" value="ECO:0007669"/>
    <property type="project" value="UniProtKB-UniRule"/>
</dbReference>
<proteinExistence type="inferred from homology"/>
<reference evidence="9 10" key="1">
    <citation type="journal article" date="2015" name="Genome Announc.">
        <title>Expanding the biotechnology potential of lactobacilli through comparative genomics of 213 strains and associated genera.</title>
        <authorList>
            <person name="Sun Z."/>
            <person name="Harris H.M."/>
            <person name="McCann A."/>
            <person name="Guo C."/>
            <person name="Argimon S."/>
            <person name="Zhang W."/>
            <person name="Yang X."/>
            <person name="Jeffery I.B."/>
            <person name="Cooney J.C."/>
            <person name="Kagawa T.F."/>
            <person name="Liu W."/>
            <person name="Song Y."/>
            <person name="Salvetti E."/>
            <person name="Wrobel A."/>
            <person name="Rasinkangas P."/>
            <person name="Parkhill J."/>
            <person name="Rea M.C."/>
            <person name="O'Sullivan O."/>
            <person name="Ritari J."/>
            <person name="Douillard F.P."/>
            <person name="Paul Ross R."/>
            <person name="Yang R."/>
            <person name="Briner A.E."/>
            <person name="Felis G.E."/>
            <person name="de Vos W.M."/>
            <person name="Barrangou R."/>
            <person name="Klaenhammer T.R."/>
            <person name="Caufield P.W."/>
            <person name="Cui Y."/>
            <person name="Zhang H."/>
            <person name="O'Toole P.W."/>
        </authorList>
    </citation>
    <scope>NUCLEOTIDE SEQUENCE [LARGE SCALE GENOMIC DNA]</scope>
    <source>
        <strain evidence="9 10">DSM 16381</strain>
    </source>
</reference>